<dbReference type="EMBL" id="JAGRPV010000001">
    <property type="protein sequence ID" value="MDI4648675.1"/>
    <property type="molecule type" value="Genomic_DNA"/>
</dbReference>
<feature type="region of interest" description="Disordered" evidence="1">
    <location>
        <begin position="78"/>
        <end position="132"/>
    </location>
</feature>
<feature type="transmembrane region" description="Helical" evidence="2">
    <location>
        <begin position="39"/>
        <end position="61"/>
    </location>
</feature>
<reference evidence="3" key="1">
    <citation type="submission" date="2023-04" db="EMBL/GenBank/DDBJ databases">
        <title>Comparative genomic analysis of Cohnella hashimotonis sp. nov., isolated from the International Space Station.</title>
        <authorList>
            <person name="Venkateswaran K."/>
            <person name="Simpson A."/>
        </authorList>
    </citation>
    <scope>NUCLEOTIDE SEQUENCE</scope>
    <source>
        <strain evidence="3">F6_2S_P_1</strain>
    </source>
</reference>
<feature type="compositionally biased region" description="Polar residues" evidence="1">
    <location>
        <begin position="79"/>
        <end position="98"/>
    </location>
</feature>
<evidence type="ECO:0000313" key="3">
    <source>
        <dbReference type="EMBL" id="MDI4648675.1"/>
    </source>
</evidence>
<dbReference type="RefSeq" id="WP_282911370.1">
    <property type="nucleotide sequence ID" value="NZ_JAGRPV010000001.1"/>
</dbReference>
<feature type="transmembrane region" description="Helical" evidence="2">
    <location>
        <begin position="7"/>
        <end position="27"/>
    </location>
</feature>
<evidence type="ECO:0000313" key="4">
    <source>
        <dbReference type="Proteomes" id="UP001161691"/>
    </source>
</evidence>
<evidence type="ECO:0000256" key="2">
    <source>
        <dbReference type="SAM" id="Phobius"/>
    </source>
</evidence>
<organism evidence="3 4">
    <name type="scientific">Cohnella hashimotonis</name>
    <dbReference type="NCBI Taxonomy" id="2826895"/>
    <lineage>
        <taxon>Bacteria</taxon>
        <taxon>Bacillati</taxon>
        <taxon>Bacillota</taxon>
        <taxon>Bacilli</taxon>
        <taxon>Bacillales</taxon>
        <taxon>Paenibacillaceae</taxon>
        <taxon>Cohnella</taxon>
    </lineage>
</organism>
<sequence>MRNTVSVFLMGIGVLIIAIGFIAGIGLGKDANGEFSLAIALYWWLSALAAGFLFIGLSEVVHLLQKLLDRSAGAAPSAPYQSEQSGAGRLPTSNTTAGGSARAAEGTGSYSAPANQARPEVQTETAVQHGGPARGVEQFKGLTILLDERKIKGTFRFGPELLQIVSQSMFQADEAAQTVETIPLHSFSADYLEGKDYYTFSFEKGTRKLAFKTHNLYDYDRIVKRIRREA</sequence>
<dbReference type="Proteomes" id="UP001161691">
    <property type="component" value="Unassembled WGS sequence"/>
</dbReference>
<protein>
    <submittedName>
        <fullName evidence="3">Uncharacterized protein</fullName>
    </submittedName>
</protein>
<keyword evidence="2" id="KW-0472">Membrane</keyword>
<gene>
    <name evidence="3" type="ORF">KB449_27220</name>
</gene>
<accession>A0ABT6TPC3</accession>
<comment type="caution">
    <text evidence="3">The sequence shown here is derived from an EMBL/GenBank/DDBJ whole genome shotgun (WGS) entry which is preliminary data.</text>
</comment>
<evidence type="ECO:0000256" key="1">
    <source>
        <dbReference type="SAM" id="MobiDB-lite"/>
    </source>
</evidence>
<name>A0ABT6TPC3_9BACL</name>
<keyword evidence="4" id="KW-1185">Reference proteome</keyword>
<keyword evidence="2" id="KW-0812">Transmembrane</keyword>
<proteinExistence type="predicted"/>
<keyword evidence="2" id="KW-1133">Transmembrane helix</keyword>